<organism evidence="1 2">
    <name type="scientific">Coniophora puteana (strain RWD-64-598)</name>
    <name type="common">Brown rot fungus</name>
    <dbReference type="NCBI Taxonomy" id="741705"/>
    <lineage>
        <taxon>Eukaryota</taxon>
        <taxon>Fungi</taxon>
        <taxon>Dikarya</taxon>
        <taxon>Basidiomycota</taxon>
        <taxon>Agaricomycotina</taxon>
        <taxon>Agaricomycetes</taxon>
        <taxon>Agaricomycetidae</taxon>
        <taxon>Boletales</taxon>
        <taxon>Coniophorineae</taxon>
        <taxon>Coniophoraceae</taxon>
        <taxon>Coniophora</taxon>
    </lineage>
</organism>
<protein>
    <submittedName>
        <fullName evidence="1">Uncharacterized protein</fullName>
    </submittedName>
</protein>
<reference evidence="2" key="1">
    <citation type="journal article" date="2012" name="Science">
        <title>The Paleozoic origin of enzymatic lignin decomposition reconstructed from 31 fungal genomes.</title>
        <authorList>
            <person name="Floudas D."/>
            <person name="Binder M."/>
            <person name="Riley R."/>
            <person name="Barry K."/>
            <person name="Blanchette R.A."/>
            <person name="Henrissat B."/>
            <person name="Martinez A.T."/>
            <person name="Otillar R."/>
            <person name="Spatafora J.W."/>
            <person name="Yadav J.S."/>
            <person name="Aerts A."/>
            <person name="Benoit I."/>
            <person name="Boyd A."/>
            <person name="Carlson A."/>
            <person name="Copeland A."/>
            <person name="Coutinho P.M."/>
            <person name="de Vries R.P."/>
            <person name="Ferreira P."/>
            <person name="Findley K."/>
            <person name="Foster B."/>
            <person name="Gaskell J."/>
            <person name="Glotzer D."/>
            <person name="Gorecki P."/>
            <person name="Heitman J."/>
            <person name="Hesse C."/>
            <person name="Hori C."/>
            <person name="Igarashi K."/>
            <person name="Jurgens J.A."/>
            <person name="Kallen N."/>
            <person name="Kersten P."/>
            <person name="Kohler A."/>
            <person name="Kuees U."/>
            <person name="Kumar T.K.A."/>
            <person name="Kuo A."/>
            <person name="LaButti K."/>
            <person name="Larrondo L.F."/>
            <person name="Lindquist E."/>
            <person name="Ling A."/>
            <person name="Lombard V."/>
            <person name="Lucas S."/>
            <person name="Lundell T."/>
            <person name="Martin R."/>
            <person name="McLaughlin D.J."/>
            <person name="Morgenstern I."/>
            <person name="Morin E."/>
            <person name="Murat C."/>
            <person name="Nagy L.G."/>
            <person name="Nolan M."/>
            <person name="Ohm R.A."/>
            <person name="Patyshakuliyeva A."/>
            <person name="Rokas A."/>
            <person name="Ruiz-Duenas F.J."/>
            <person name="Sabat G."/>
            <person name="Salamov A."/>
            <person name="Samejima M."/>
            <person name="Schmutz J."/>
            <person name="Slot J.C."/>
            <person name="St John F."/>
            <person name="Stenlid J."/>
            <person name="Sun H."/>
            <person name="Sun S."/>
            <person name="Syed K."/>
            <person name="Tsang A."/>
            <person name="Wiebenga A."/>
            <person name="Young D."/>
            <person name="Pisabarro A."/>
            <person name="Eastwood D.C."/>
            <person name="Martin F."/>
            <person name="Cullen D."/>
            <person name="Grigoriev I.V."/>
            <person name="Hibbett D.S."/>
        </authorList>
    </citation>
    <scope>NUCLEOTIDE SEQUENCE [LARGE SCALE GENOMIC DNA]</scope>
    <source>
        <strain evidence="2">RWD-64-598 SS2</strain>
    </source>
</reference>
<comment type="caution">
    <text evidence="1">The sequence shown here is derived from an EMBL/GenBank/DDBJ whole genome shotgun (WGS) entry which is preliminary data.</text>
</comment>
<dbReference type="AlphaFoldDB" id="A0A5M3MLA5"/>
<proteinExistence type="predicted"/>
<dbReference type="PANTHER" id="PTHR10039:SF14">
    <property type="entry name" value="NACHT DOMAIN-CONTAINING PROTEIN"/>
    <property type="match status" value="1"/>
</dbReference>
<evidence type="ECO:0000313" key="1">
    <source>
        <dbReference type="EMBL" id="EIW79948.1"/>
    </source>
</evidence>
<evidence type="ECO:0000313" key="2">
    <source>
        <dbReference type="Proteomes" id="UP000053558"/>
    </source>
</evidence>
<gene>
    <name evidence="1" type="ORF">CONPUDRAFT_74253</name>
</gene>
<dbReference type="OrthoDB" id="2665487at2759"/>
<dbReference type="EMBL" id="JH711580">
    <property type="protein sequence ID" value="EIW79948.1"/>
    <property type="molecule type" value="Genomic_DNA"/>
</dbReference>
<dbReference type="Proteomes" id="UP000053558">
    <property type="component" value="Unassembled WGS sequence"/>
</dbReference>
<dbReference type="PANTHER" id="PTHR10039">
    <property type="entry name" value="AMELOGENIN"/>
    <property type="match status" value="1"/>
</dbReference>
<keyword evidence="2" id="KW-1185">Reference proteome</keyword>
<sequence>MAELLHDKSNVPISHILITSRPLPQLVAVSQSAHIRVDVSSVSIDGFDATNDIKTYLEHSFNALYLSRRMDLIIRRPWPTEDVLTSLSRRVQGRFIVAATIVRLVALAEHPADCLDLVANLYDGRVNTIDIDLRNIDSLYHYIISQAHDGSDLERRTGAMLLSDIIALARPLSVMDICALFGVNVLRGTEPLLAIICVPEGGPVQIYHTSLRDYLRDESRSQELHVHPSSSHSRLAQSCFRKLRGMLRPRRTDRDLEQHIREETDTGNFRYALTHWSFHLRHSDQSAEIKAFLFDFLSNYGELFVQRSQTMGRSIHAKTSLIEAMFVVEKKWAPFDRQDEVLALLRRLYEGSDWLTNGRRVVEYGRHGQSNRSQRRILWYQQGDLIRRSTSSNTGWTLPPSPEP</sequence>
<dbReference type="RefSeq" id="XP_007769838.1">
    <property type="nucleotide sequence ID" value="XM_007771648.1"/>
</dbReference>
<accession>A0A5M3MLA5</accession>
<name>A0A5M3MLA5_CONPW</name>
<dbReference type="KEGG" id="cput:CONPUDRAFT_74253"/>
<dbReference type="GeneID" id="19209207"/>